<dbReference type="Proteomes" id="UP000255279">
    <property type="component" value="Unassembled WGS sequence"/>
</dbReference>
<feature type="compositionally biased region" description="Basic and acidic residues" evidence="1">
    <location>
        <begin position="429"/>
        <end position="442"/>
    </location>
</feature>
<evidence type="ECO:0000313" key="3">
    <source>
        <dbReference type="Proteomes" id="UP000255279"/>
    </source>
</evidence>
<reference evidence="2 3" key="1">
    <citation type="submission" date="2018-06" db="EMBL/GenBank/DDBJ databases">
        <authorList>
            <consortium name="Pathogen Informatics"/>
            <person name="Doyle S."/>
        </authorList>
    </citation>
    <scope>NUCLEOTIDE SEQUENCE [LARGE SCALE GENOMIC DNA]</scope>
    <source>
        <strain evidence="2 3">NCTC10293</strain>
    </source>
</reference>
<dbReference type="Gene3D" id="2.60.40.10">
    <property type="entry name" value="Immunoglobulins"/>
    <property type="match status" value="4"/>
</dbReference>
<feature type="compositionally biased region" description="Polar residues" evidence="1">
    <location>
        <begin position="1409"/>
        <end position="1426"/>
    </location>
</feature>
<feature type="compositionally biased region" description="Polar residues" evidence="1">
    <location>
        <begin position="285"/>
        <end position="295"/>
    </location>
</feature>
<feature type="region of interest" description="Disordered" evidence="1">
    <location>
        <begin position="336"/>
        <end position="483"/>
    </location>
</feature>
<name>A0A378R3H6_9GAMM</name>
<dbReference type="OrthoDB" id="6650413at2"/>
<feature type="region of interest" description="Disordered" evidence="1">
    <location>
        <begin position="865"/>
        <end position="906"/>
    </location>
</feature>
<feature type="compositionally biased region" description="Acidic residues" evidence="1">
    <location>
        <begin position="415"/>
        <end position="428"/>
    </location>
</feature>
<feature type="compositionally biased region" description="Polar residues" evidence="1">
    <location>
        <begin position="263"/>
        <end position="272"/>
    </location>
</feature>
<accession>A0A378R3H6</accession>
<gene>
    <name evidence="2" type="ORF">NCTC10293_00112</name>
</gene>
<feature type="region of interest" description="Disordered" evidence="1">
    <location>
        <begin position="1232"/>
        <end position="1434"/>
    </location>
</feature>
<feature type="compositionally biased region" description="Acidic residues" evidence="1">
    <location>
        <begin position="443"/>
        <end position="468"/>
    </location>
</feature>
<evidence type="ECO:0000256" key="1">
    <source>
        <dbReference type="SAM" id="MobiDB-lite"/>
    </source>
</evidence>
<proteinExistence type="predicted"/>
<protein>
    <submittedName>
        <fullName evidence="2">Uncharacterized protein</fullName>
    </submittedName>
</protein>
<dbReference type="InterPro" id="IPR013783">
    <property type="entry name" value="Ig-like_fold"/>
</dbReference>
<feature type="compositionally biased region" description="Polar residues" evidence="1">
    <location>
        <begin position="1232"/>
        <end position="1242"/>
    </location>
</feature>
<feature type="compositionally biased region" description="Low complexity" evidence="1">
    <location>
        <begin position="1314"/>
        <end position="1326"/>
    </location>
</feature>
<dbReference type="EMBL" id="UGQE01000001">
    <property type="protein sequence ID" value="STZ09802.1"/>
    <property type="molecule type" value="Genomic_DNA"/>
</dbReference>
<feature type="compositionally biased region" description="Acidic residues" evidence="1">
    <location>
        <begin position="740"/>
        <end position="765"/>
    </location>
</feature>
<feature type="compositionally biased region" description="Polar residues" evidence="1">
    <location>
        <begin position="1295"/>
        <end position="1312"/>
    </location>
</feature>
<feature type="region of interest" description="Disordered" evidence="1">
    <location>
        <begin position="954"/>
        <end position="994"/>
    </location>
</feature>
<feature type="region of interest" description="Disordered" evidence="1">
    <location>
        <begin position="167"/>
        <end position="315"/>
    </location>
</feature>
<sequence length="1947" mass="202847">MKNILVKVHGTNETLQEITVVTKDGQPTVVKAQKNVNYEFIDLVKNVAPDHIITKRVGNDLHISLEDEGKEDDLILEGFYDHEDSAALIGQAENGEYYYYIPDTGEVADYVTKLAINDVEGQALGGESFATPWWIGATETKFAILPLLIGAGAAAGLAKVLDDDDNTSAPKAADKPTITPSNTDGSVAVKPGDDNTKGTIKYTDENDNPQIINTQKGEDGKWSATDKDGNPLPTTPTTDGKTPWIDATTGVVTIPQDGVKDNTPVNATGESENGNKADAEPKNAGTDNQANQPTAELTKVGENPTGGVKVTPGVDNDKTVVDFIDENDQPHIITATKNPETGEWTLDKTPEGVSIDPKTGIITFTPDAVRDDSVVSVTGQETGKEPSTPVEVKTPLYDDFDGDGKPDSDTKAPEEDKDTDDDNDGVNNEDEKANGTDPKNTDSDGDGTPDGDEDSDGDGITDGEESDENSNTITDKDGDGIADLIDPATITVDLVNQIDKSNITKAPISGTSTQLPEGTVVTLTVTDKNGKTVETTATIDKDGNYSTTVDLTGLADGVVTAKASANDGKVTATDESPNTLDSTVDKANQPTAELTKVGENPTGGVKVTPGVDNDKTVVDFIDENDQPHIITATKNPETGEWTLDKTPEGVSIDPKTGIITFTPDAVRDDSVVSVTGQETGKEPSTPVEVKTPLYDDFDGDGKPDSDTKAPEEDKDTDDDNDGVNNEDEKANGTDPKNTDSDGDGTPDGDEDSDGDGITDGEESDENSNTITDKDGDGIADLIDPATITVDLVNQIDKSNITKAPISGTSTQLPEGTVVTLTVTDKNGKTVETTATIDKDGNYSTTVDLTGLADGVVTAKASANDGKVTATDESPNTLDVTPPSAPTKVEIGNGDDFITSDEIDTNGNVPVKVELPQDAKPGDTVQIKNPETGDVLGEKPLTEEDIKAGTVTVDVPAPKEGEPLKVEGTITDPAGNESAPVSDEATRKDNTPTIDIDTITGVAGNEFFQNEEGANETPYGAIDERAANTNGWSFSGTTTNAAGATVTADVQDASGASVLKAGTTLTATVADDGTWTVEVPAGAIENYASDVFYQVKADVTVDGKTATDTDKLHSYDAWLDISAVKVDVNNIAGQEQGADDADGYATITAENIDNGFAVSGDLDGSFTMSRVDVEAEIVDEQGNVIATKPAILTYSDVDTTVTWTADFAATDVANLDPAKAYTVRATVTDRSLTKPNGELYTNTDADKTNAGDPRPQVEADKPTITPSPTDGSVTVAPGLDNTTVEIGYTNEDDQPKTITVTKGDNGWTATQDGNPLPTTPTTDGTTPWIDADGTVHIPQNGVKDGSDVTATGDNPEDTPATAEPKPAGTDTKADAPTITPSPTDGSVSIARGDDNTKVEIGYTNEDDQPKTITVTKGDNGWTATQDGNPLPNEKTDGTTPWIDADGTVHIPQDGVKDGSPVTATGSHPQEDPADATPANAGNDVVVPLTPPTIALASDTVGAGTRGTTTDGITNNPTVNVTNPSGAAWEYTTDGGDTWIAGTGTSFTMPRNGDIDGQANRLQVRLKDDPSVVSNVINAVYDHVTTVGNITPEVSGSNYTLTIRNLEPGSYVSVSGSASRQGVADDKGNFVVQSPLNSGLFGQQVTYNVSVTDKAGNTATNAGASTMTLTRMPNLYPNERTPLQRDDSVQVIDDLNKNVNNLILVGEVANNATTGNVSTGVAVNRPLNVDTGAGDDSLVVNMIQQVGGNDTNINMGNGNDYLKVFNYVYAQSTGSININMGAGNDIVDLGEGAGNSLTSLVGGRVTVDLGTGNDTIKLAGNAVNPNVTVNGGDGFDTVVFEGAGFGGTQKLLLDRFQNIEEVVLNTSKELDITAAAAGKNGSGSKVFNGVTYQGLFINTESSPTTVDLGDDGHNRTTGFTQIADAPLGYTGYQASTGVVVYIQDGITVI</sequence>
<organism evidence="2 3">
    <name type="scientific">Moraxella caviae</name>
    <dbReference type="NCBI Taxonomy" id="34060"/>
    <lineage>
        <taxon>Bacteria</taxon>
        <taxon>Pseudomonadati</taxon>
        <taxon>Pseudomonadota</taxon>
        <taxon>Gammaproteobacteria</taxon>
        <taxon>Moraxellales</taxon>
        <taxon>Moraxellaceae</taxon>
        <taxon>Moraxella</taxon>
    </lineage>
</organism>
<feature type="region of interest" description="Disordered" evidence="1">
    <location>
        <begin position="674"/>
        <end position="778"/>
    </location>
</feature>
<evidence type="ECO:0000313" key="2">
    <source>
        <dbReference type="EMBL" id="STZ09802.1"/>
    </source>
</evidence>
<feature type="compositionally biased region" description="Acidic residues" evidence="1">
    <location>
        <begin position="712"/>
        <end position="725"/>
    </location>
</feature>
<feature type="compositionally biased region" description="Basic and acidic residues" evidence="1">
    <location>
        <begin position="216"/>
        <end position="229"/>
    </location>
</feature>
<feature type="compositionally biased region" description="Basic and acidic residues" evidence="1">
    <location>
        <begin position="1243"/>
        <end position="1260"/>
    </location>
</feature>
<feature type="compositionally biased region" description="Basic and acidic residues" evidence="1">
    <location>
        <begin position="699"/>
        <end position="711"/>
    </location>
</feature>
<feature type="compositionally biased region" description="Basic and acidic residues" evidence="1">
    <location>
        <begin position="402"/>
        <end position="414"/>
    </location>
</feature>
<feature type="region of interest" description="Disordered" evidence="1">
    <location>
        <begin position="1451"/>
        <end position="1479"/>
    </location>
</feature>
<dbReference type="RefSeq" id="WP_115338050.1">
    <property type="nucleotide sequence ID" value="NZ_CAACXO010000078.1"/>
</dbReference>
<feature type="compositionally biased region" description="Basic and acidic residues" evidence="1">
    <location>
        <begin position="726"/>
        <end position="739"/>
    </location>
</feature>